<dbReference type="PANTHER" id="PTHR42693:SF53">
    <property type="entry name" value="ENDO-4-O-SULFATASE"/>
    <property type="match status" value="1"/>
</dbReference>
<dbReference type="Pfam" id="PF00884">
    <property type="entry name" value="Sulfatase"/>
    <property type="match status" value="1"/>
</dbReference>
<dbReference type="Proteomes" id="UP001284601">
    <property type="component" value="Unassembled WGS sequence"/>
</dbReference>
<protein>
    <submittedName>
        <fullName evidence="5">Sulfatase</fullName>
    </submittedName>
</protein>
<keyword evidence="2" id="KW-0378">Hydrolase</keyword>
<evidence type="ECO:0000259" key="4">
    <source>
        <dbReference type="Pfam" id="PF00884"/>
    </source>
</evidence>
<dbReference type="InterPro" id="IPR050738">
    <property type="entry name" value="Sulfatase"/>
</dbReference>
<name>A0ABU4HLT3_9ACTN</name>
<dbReference type="SUPFAM" id="SSF53649">
    <property type="entry name" value="Alkaline phosphatase-like"/>
    <property type="match status" value="1"/>
</dbReference>
<dbReference type="RefSeq" id="WP_318596536.1">
    <property type="nucleotide sequence ID" value="NZ_JAWSTH010000014.1"/>
</dbReference>
<dbReference type="InterPro" id="IPR000917">
    <property type="entry name" value="Sulfatase_N"/>
</dbReference>
<comment type="caution">
    <text evidence="5">The sequence shown here is derived from an EMBL/GenBank/DDBJ whole genome shotgun (WGS) entry which is preliminary data.</text>
</comment>
<dbReference type="EMBL" id="JAWSTH010000014">
    <property type="protein sequence ID" value="MDW5594265.1"/>
    <property type="molecule type" value="Genomic_DNA"/>
</dbReference>
<reference evidence="6" key="1">
    <citation type="submission" date="2023-07" db="EMBL/GenBank/DDBJ databases">
        <title>Conexibacter stalactiti sp. nov., isolated from stalactites in a lava cave and emended description of the genus Conexibacter.</title>
        <authorList>
            <person name="Lee S.D."/>
        </authorList>
    </citation>
    <scope>NUCLEOTIDE SEQUENCE [LARGE SCALE GENOMIC DNA]</scope>
    <source>
        <strain evidence="6">KCTC 39840</strain>
    </source>
</reference>
<evidence type="ECO:0000256" key="2">
    <source>
        <dbReference type="ARBA" id="ARBA00022801"/>
    </source>
</evidence>
<feature type="region of interest" description="Disordered" evidence="3">
    <location>
        <begin position="401"/>
        <end position="434"/>
    </location>
</feature>
<keyword evidence="6" id="KW-1185">Reference proteome</keyword>
<dbReference type="PANTHER" id="PTHR42693">
    <property type="entry name" value="ARYLSULFATASE FAMILY MEMBER"/>
    <property type="match status" value="1"/>
</dbReference>
<gene>
    <name evidence="5" type="ORF">R7226_07955</name>
</gene>
<accession>A0ABU4HLT3</accession>
<evidence type="ECO:0000313" key="5">
    <source>
        <dbReference type="EMBL" id="MDW5594265.1"/>
    </source>
</evidence>
<sequence length="434" mass="47383">MKQPNIVYVHSHDTGRYVQPYGHQVQTPNIQRLADQGLLLRQAFTAAPTCSGSRAALLTGQYPHVNGMTGLAHRGWKLNDYGRHIVHPLRAAGYWSALIGEQHLSDDPSVLGYDHVVDIGTTKVHSIAPAAQQLLRSRPPQPFFLSIGFFETHREFFEPSSVRDALYGMPPAHLPDTPETRADMAAFKASARSFDQGVGAILQTLDEQGFADDTLVVLTTDHGLPFPGAKGTLTDRGLGVLCILRGPGGFLGGHVSDALISQLDIYPTLCELAGAPSPGGLHGRSLLPLVRKEKSEIRDELFAELTYHAAYDPQRAIRTRRHKLIRHWGDRREPVLPNVDDSPSKDLLVAAGWGRQPRPEVELYDLLADPGEMRNLAETASFADVRDQLDTRLRQWMTATDDPLLDGPVPLPPGAFANDPAGSSAREPLISAAG</sequence>
<evidence type="ECO:0000313" key="6">
    <source>
        <dbReference type="Proteomes" id="UP001284601"/>
    </source>
</evidence>
<evidence type="ECO:0000256" key="1">
    <source>
        <dbReference type="ARBA" id="ARBA00008779"/>
    </source>
</evidence>
<proteinExistence type="inferred from homology"/>
<organism evidence="5 6">
    <name type="scientific">Conexibacter stalactiti</name>
    <dbReference type="NCBI Taxonomy" id="1940611"/>
    <lineage>
        <taxon>Bacteria</taxon>
        <taxon>Bacillati</taxon>
        <taxon>Actinomycetota</taxon>
        <taxon>Thermoleophilia</taxon>
        <taxon>Solirubrobacterales</taxon>
        <taxon>Conexibacteraceae</taxon>
        <taxon>Conexibacter</taxon>
    </lineage>
</organism>
<dbReference type="Gene3D" id="3.40.720.10">
    <property type="entry name" value="Alkaline Phosphatase, subunit A"/>
    <property type="match status" value="1"/>
</dbReference>
<dbReference type="CDD" id="cd16027">
    <property type="entry name" value="SGSH"/>
    <property type="match status" value="1"/>
</dbReference>
<comment type="similarity">
    <text evidence="1">Belongs to the sulfatase family.</text>
</comment>
<dbReference type="InterPro" id="IPR017850">
    <property type="entry name" value="Alkaline_phosphatase_core_sf"/>
</dbReference>
<evidence type="ECO:0000256" key="3">
    <source>
        <dbReference type="SAM" id="MobiDB-lite"/>
    </source>
</evidence>
<feature type="domain" description="Sulfatase N-terminal" evidence="4">
    <location>
        <begin position="4"/>
        <end position="275"/>
    </location>
</feature>